<dbReference type="AlphaFoldDB" id="A0A1G5G915"/>
<feature type="transmembrane region" description="Helical" evidence="1">
    <location>
        <begin position="9"/>
        <end position="29"/>
    </location>
</feature>
<dbReference type="Proteomes" id="UP000183047">
    <property type="component" value="Unassembled WGS sequence"/>
</dbReference>
<keyword evidence="1" id="KW-0472">Membrane</keyword>
<dbReference type="EMBL" id="FMUR01000019">
    <property type="protein sequence ID" value="SCY48045.1"/>
    <property type="molecule type" value="Genomic_DNA"/>
</dbReference>
<evidence type="ECO:0000313" key="3">
    <source>
        <dbReference type="Proteomes" id="UP000183047"/>
    </source>
</evidence>
<organism evidence="2 3">
    <name type="scientific">Butyrivibrio hungatei</name>
    <dbReference type="NCBI Taxonomy" id="185008"/>
    <lineage>
        <taxon>Bacteria</taxon>
        <taxon>Bacillati</taxon>
        <taxon>Bacillota</taxon>
        <taxon>Clostridia</taxon>
        <taxon>Lachnospirales</taxon>
        <taxon>Lachnospiraceae</taxon>
        <taxon>Butyrivibrio</taxon>
    </lineage>
</organism>
<accession>A0A1G5G915</accession>
<feature type="transmembrane region" description="Helical" evidence="1">
    <location>
        <begin position="35"/>
        <end position="54"/>
    </location>
</feature>
<keyword evidence="3" id="KW-1185">Reference proteome</keyword>
<reference evidence="3" key="1">
    <citation type="submission" date="2016-10" db="EMBL/GenBank/DDBJ databases">
        <authorList>
            <person name="Varghese N."/>
            <person name="Submissions S."/>
        </authorList>
    </citation>
    <scope>NUCLEOTIDE SEQUENCE [LARGE SCALE GENOMIC DNA]</scope>
    <source>
        <strain evidence="3">XBD2006</strain>
    </source>
</reference>
<evidence type="ECO:0000313" key="2">
    <source>
        <dbReference type="EMBL" id="SCY48045.1"/>
    </source>
</evidence>
<name>A0A1G5G915_9FIRM</name>
<keyword evidence="1" id="KW-1133">Transmembrane helix</keyword>
<gene>
    <name evidence="2" type="ORF">SAMN02910451_02772</name>
</gene>
<protein>
    <submittedName>
        <fullName evidence="2">Uncharacterized protein</fullName>
    </submittedName>
</protein>
<evidence type="ECO:0000256" key="1">
    <source>
        <dbReference type="SAM" id="Phobius"/>
    </source>
</evidence>
<sequence length="151" mass="17649">MVIKQKKQVIFGKVIFILCVILFDLFLIRNCFGKSLYILFGTVFLVLLTVKGVVEILNEIYSFKVSDTELSMRLYCGEKTFPLSDVERVYAISAHNVSFNKRYGFVRAIGIVINKKIYFASELYRDFDSFEKYMRENYNVVDVEEDKDISI</sequence>
<proteinExistence type="predicted"/>
<dbReference type="RefSeq" id="WP_074463181.1">
    <property type="nucleotide sequence ID" value="NZ_FMUR01000019.1"/>
</dbReference>
<keyword evidence="1" id="KW-0812">Transmembrane</keyword>